<dbReference type="STRING" id="411490.ANACAC_02430"/>
<feature type="compositionally biased region" description="Basic and acidic residues" evidence="6">
    <location>
        <begin position="70"/>
        <end position="81"/>
    </location>
</feature>
<protein>
    <recommendedName>
        <fullName evidence="9">Mutator family transposase</fullName>
    </recommendedName>
</protein>
<dbReference type="InterPro" id="IPR001207">
    <property type="entry name" value="Transposase_mutator"/>
</dbReference>
<evidence type="ECO:0000256" key="2">
    <source>
        <dbReference type="ARBA" id="ARBA00010961"/>
    </source>
</evidence>
<keyword evidence="8" id="KW-1185">Reference proteome</keyword>
<organism evidence="7 8">
    <name type="scientific">Anaerostipes caccae (strain DSM 14662 / CCUG 47493 / JCM 13470 / NCIMB 13811 / L1-92)</name>
    <dbReference type="NCBI Taxonomy" id="411490"/>
    <lineage>
        <taxon>Bacteria</taxon>
        <taxon>Bacillati</taxon>
        <taxon>Bacillota</taxon>
        <taxon>Clostridia</taxon>
        <taxon>Lachnospirales</taxon>
        <taxon>Lachnospiraceae</taxon>
        <taxon>Anaerostipes</taxon>
    </lineage>
</organism>
<evidence type="ECO:0000256" key="4">
    <source>
        <dbReference type="ARBA" id="ARBA00023125"/>
    </source>
</evidence>
<keyword evidence="5" id="KW-0233">DNA recombination</keyword>
<evidence type="ECO:0000256" key="1">
    <source>
        <dbReference type="ARBA" id="ARBA00002190"/>
    </source>
</evidence>
<dbReference type="GO" id="GO:0006313">
    <property type="term" value="P:DNA transposition"/>
    <property type="evidence" value="ECO:0007669"/>
    <property type="project" value="InterPro"/>
</dbReference>
<evidence type="ECO:0008006" key="9">
    <source>
        <dbReference type="Google" id="ProtNLM"/>
    </source>
</evidence>
<proteinExistence type="inferred from homology"/>
<evidence type="ECO:0000256" key="3">
    <source>
        <dbReference type="ARBA" id="ARBA00022578"/>
    </source>
</evidence>
<evidence type="ECO:0000313" key="7">
    <source>
        <dbReference type="EMBL" id="EDR97200.1"/>
    </source>
</evidence>
<comment type="caution">
    <text evidence="7">The sequence shown here is derived from an EMBL/GenBank/DDBJ whole genome shotgun (WGS) entry which is preliminary data.</text>
</comment>
<dbReference type="eggNOG" id="COG3328">
    <property type="taxonomic scope" value="Bacteria"/>
</dbReference>
<evidence type="ECO:0000256" key="5">
    <source>
        <dbReference type="ARBA" id="ARBA00023172"/>
    </source>
</evidence>
<dbReference type="Proteomes" id="UP000004935">
    <property type="component" value="Unassembled WGS sequence"/>
</dbReference>
<evidence type="ECO:0000256" key="6">
    <source>
        <dbReference type="SAM" id="MobiDB-lite"/>
    </source>
</evidence>
<feature type="region of interest" description="Disordered" evidence="6">
    <location>
        <begin position="70"/>
        <end position="101"/>
    </location>
</feature>
<dbReference type="EMBL" id="ABAX03000014">
    <property type="protein sequence ID" value="EDR97200.1"/>
    <property type="molecule type" value="Genomic_DNA"/>
</dbReference>
<dbReference type="GO" id="GO:0004803">
    <property type="term" value="F:transposase activity"/>
    <property type="evidence" value="ECO:0007669"/>
    <property type="project" value="InterPro"/>
</dbReference>
<reference evidence="7" key="1">
    <citation type="submission" date="2007-11" db="EMBL/GenBank/DDBJ databases">
        <authorList>
            <person name="Fulton L."/>
            <person name="Clifton S."/>
            <person name="Fulton B."/>
            <person name="Xu J."/>
            <person name="Minx P."/>
            <person name="Pepin K.H."/>
            <person name="Johnson M."/>
            <person name="Thiruvilangam P."/>
            <person name="Bhonagiri V."/>
            <person name="Nash W.E."/>
            <person name="Mardis E.R."/>
            <person name="Wilson R.K."/>
        </authorList>
    </citation>
    <scope>NUCLEOTIDE SEQUENCE [LARGE SCALE GENOMIC DNA]</scope>
    <source>
        <strain evidence="7">DSM 14662</strain>
    </source>
</reference>
<evidence type="ECO:0000313" key="8">
    <source>
        <dbReference type="Proteomes" id="UP000004935"/>
    </source>
</evidence>
<dbReference type="AlphaFoldDB" id="B0MF95"/>
<name>B0MF95_ANACD</name>
<comment type="function">
    <text evidence="1">Required for the transposition of the insertion element.</text>
</comment>
<dbReference type="Pfam" id="PF00872">
    <property type="entry name" value="Transposase_mut"/>
    <property type="match status" value="1"/>
</dbReference>
<keyword evidence="3" id="KW-0815">Transposition</keyword>
<keyword evidence="4" id="KW-0238">DNA-binding</keyword>
<sequence length="101" mass="11798">MQTVCYTFRKEYEIKKYAVYTILGYDIDGKKGILGLWLNETESKHSWMQIFDEIKARGVFMHGWSQWPGERGKSDLQKRGGTEVYGPSDPEFGEVRTKQKL</sequence>
<dbReference type="HOGENOM" id="CLU_2285531_0_0_9"/>
<comment type="similarity">
    <text evidence="2">Belongs to the transposase mutator family.</text>
</comment>
<gene>
    <name evidence="7" type="ORF">ANACAC_02430</name>
</gene>
<reference evidence="7" key="2">
    <citation type="submission" date="2013-11" db="EMBL/GenBank/DDBJ databases">
        <title>Draft genome sequence of Anaerostipes caccae (DSM 14662).</title>
        <authorList>
            <person name="Sudarsanam P."/>
            <person name="Ley R."/>
            <person name="Guruge J."/>
            <person name="Turnbaugh P.J."/>
            <person name="Mahowald M."/>
            <person name="Liep D."/>
            <person name="Gordon J."/>
        </authorList>
    </citation>
    <scope>NUCLEOTIDE SEQUENCE</scope>
    <source>
        <strain evidence="7">DSM 14662</strain>
    </source>
</reference>
<dbReference type="GO" id="GO:0003677">
    <property type="term" value="F:DNA binding"/>
    <property type="evidence" value="ECO:0007669"/>
    <property type="project" value="UniProtKB-KW"/>
</dbReference>
<accession>B0MF95</accession>